<reference evidence="6" key="1">
    <citation type="submission" date="2022-07" db="EMBL/GenBank/DDBJ databases">
        <title>Phylogenomic reconstructions and comparative analyses of Kickxellomycotina fungi.</title>
        <authorList>
            <person name="Reynolds N.K."/>
            <person name="Stajich J.E."/>
            <person name="Barry K."/>
            <person name="Grigoriev I.V."/>
            <person name="Crous P."/>
            <person name="Smith M.E."/>
        </authorList>
    </citation>
    <scope>NUCLEOTIDE SEQUENCE</scope>
    <source>
        <strain evidence="6">BCRC 34381</strain>
    </source>
</reference>
<gene>
    <name evidence="6" type="ORF">LPJ61_003762</name>
</gene>
<dbReference type="Proteomes" id="UP001143981">
    <property type="component" value="Unassembled WGS sequence"/>
</dbReference>
<dbReference type="InterPro" id="IPR002885">
    <property type="entry name" value="PPR_rpt"/>
</dbReference>
<dbReference type="PANTHER" id="PTHR47447">
    <property type="entry name" value="OS03G0856100 PROTEIN"/>
    <property type="match status" value="1"/>
</dbReference>
<comment type="subunit">
    <text evidence="4">Binds to mitochondrial small subunit 15S rRNA.</text>
</comment>
<comment type="function">
    <text evidence="3">Regulates mitochondrial small subunit maturation by controlling 15S rRNA 5'-end processing. Localizes to the 5' precursor of the 15S rRNA in a position that is subsequently occupied by mS47 in the mature yeast mtSSU. Uses structure and sequence-specific RNA recognition, binding to a single-stranded region of the precursor and specifically recognizing bases -6 to -1. The exchange of Ccm1 for mS47 is coupled to the irreversible removal of precursor rRNA that is accompanied by conformational changes of the mitoribosomal proteins uS5m and mS26. These conformational changes signal completion of 5'-end rRNA processing through protection of the mature 5'-end of the 15S rRNA and stabilization of mS47. The removal of the 5' precursor together with the dissociation of Ccm1 may be catalyzed by the 5'-3' exoribonuclease Pet127. Involved in the specific removal of group I introns in mitochondrial encoded transcripts.</text>
</comment>
<name>A0A9W7YAL7_9FUNG</name>
<dbReference type="InterPro" id="IPR011990">
    <property type="entry name" value="TPR-like_helical_dom_sf"/>
</dbReference>
<evidence type="ECO:0000256" key="5">
    <source>
        <dbReference type="PROSITE-ProRule" id="PRU00708"/>
    </source>
</evidence>
<comment type="caution">
    <text evidence="6">The sequence shown here is derived from an EMBL/GenBank/DDBJ whole genome shotgun (WGS) entry which is preliminary data.</text>
</comment>
<keyword evidence="7" id="KW-1185">Reference proteome</keyword>
<evidence type="ECO:0008006" key="8">
    <source>
        <dbReference type="Google" id="ProtNLM"/>
    </source>
</evidence>
<comment type="similarity">
    <text evidence="1">Belongs to the CCM1 family.</text>
</comment>
<keyword evidence="2" id="KW-0677">Repeat</keyword>
<organism evidence="6 7">
    <name type="scientific">Coemansia biformis</name>
    <dbReference type="NCBI Taxonomy" id="1286918"/>
    <lineage>
        <taxon>Eukaryota</taxon>
        <taxon>Fungi</taxon>
        <taxon>Fungi incertae sedis</taxon>
        <taxon>Zoopagomycota</taxon>
        <taxon>Kickxellomycotina</taxon>
        <taxon>Kickxellomycetes</taxon>
        <taxon>Kickxellales</taxon>
        <taxon>Kickxellaceae</taxon>
        <taxon>Coemansia</taxon>
    </lineage>
</organism>
<proteinExistence type="inferred from homology"/>
<dbReference type="PROSITE" id="PS51375">
    <property type="entry name" value="PPR"/>
    <property type="match status" value="1"/>
</dbReference>
<evidence type="ECO:0000256" key="3">
    <source>
        <dbReference type="ARBA" id="ARBA00044493"/>
    </source>
</evidence>
<dbReference type="NCBIfam" id="TIGR00756">
    <property type="entry name" value="PPR"/>
    <property type="match status" value="1"/>
</dbReference>
<evidence type="ECO:0000256" key="4">
    <source>
        <dbReference type="ARBA" id="ARBA00044511"/>
    </source>
</evidence>
<evidence type="ECO:0000256" key="2">
    <source>
        <dbReference type="ARBA" id="ARBA00022737"/>
    </source>
</evidence>
<evidence type="ECO:0000313" key="6">
    <source>
        <dbReference type="EMBL" id="KAJ1728954.1"/>
    </source>
</evidence>
<evidence type="ECO:0000256" key="1">
    <source>
        <dbReference type="ARBA" id="ARBA00006192"/>
    </source>
</evidence>
<dbReference type="Pfam" id="PF13041">
    <property type="entry name" value="PPR_2"/>
    <property type="match status" value="1"/>
</dbReference>
<feature type="repeat" description="PPR" evidence="5">
    <location>
        <begin position="90"/>
        <end position="124"/>
    </location>
</feature>
<dbReference type="Pfam" id="PF13812">
    <property type="entry name" value="PPR_3"/>
    <property type="match status" value="1"/>
</dbReference>
<dbReference type="EMBL" id="JANBOI010000706">
    <property type="protein sequence ID" value="KAJ1728954.1"/>
    <property type="molecule type" value="Genomic_DNA"/>
</dbReference>
<evidence type="ECO:0000313" key="7">
    <source>
        <dbReference type="Proteomes" id="UP001143981"/>
    </source>
</evidence>
<dbReference type="PANTHER" id="PTHR47447:SF17">
    <property type="entry name" value="OS12G0638900 PROTEIN"/>
    <property type="match status" value="1"/>
</dbReference>
<dbReference type="Gene3D" id="1.25.40.10">
    <property type="entry name" value="Tetratricopeptide repeat domain"/>
    <property type="match status" value="2"/>
</dbReference>
<dbReference type="OrthoDB" id="185373at2759"/>
<dbReference type="AlphaFoldDB" id="A0A9W7YAL7"/>
<accession>A0A9W7YAL7</accession>
<protein>
    <recommendedName>
        <fullName evidence="8">Pentacotripeptide-repeat region of PRORP domain-containing protein</fullName>
    </recommendedName>
</protein>
<sequence>MLRSRAGGVCALLRSRAFGTVARDGSERAATKGTEEVWIKRRPLPTATSIEYAIPTDAYLLAQKFQQVVRSGKLDDAVAIVMQTKTRHQSAVVWNLVIGEYAKTGRLSRALRAYTEMRKRGFKPTQTTFTALLKACALSDSDKRTGMAEHLLASMADHGVEPSIINHNALLDVYQRQHDLANLMDRFNGLPSDGPGAPSLATYTIMLAACRRELQRQLAEMGKVPVEGDATLKPPPVDSRHAALVKGNVRVAFTALMELWTTYTEDACRRIDQPCVNTPRLEIDSHIVRTVLKACHAIYGENRSLGRRGIAIAEQVYGFDKDLGAAAAAPVRALALAPLAVRLRSGSKGAAIESAVVDSDVIDLVFGLCKRDKQYTKAIRFWRSLEAHFPAEIEPLREQHAERLGDLRSQMRIALPQRKSAADTLE</sequence>